<dbReference type="GO" id="GO:0020037">
    <property type="term" value="F:heme binding"/>
    <property type="evidence" value="ECO:0007669"/>
    <property type="project" value="InterPro"/>
</dbReference>
<evidence type="ECO:0000256" key="11">
    <source>
        <dbReference type="ARBA" id="ARBA00060652"/>
    </source>
</evidence>
<comment type="subcellular location">
    <subcellularLocation>
        <location evidence="2">Endoplasmic reticulum</location>
    </subcellularLocation>
</comment>
<dbReference type="GO" id="GO:0033075">
    <property type="term" value="P:isoquinoline alkaloid biosynthetic process"/>
    <property type="evidence" value="ECO:0007669"/>
    <property type="project" value="UniProtKB-ARBA"/>
</dbReference>
<feature type="binding site" description="axial binding residue" evidence="13">
    <location>
        <position position="869"/>
    </location>
    <ligand>
        <name>heme</name>
        <dbReference type="ChEBI" id="CHEBI:30413"/>
    </ligand>
    <ligandPart>
        <name>Fe</name>
        <dbReference type="ChEBI" id="CHEBI:18248"/>
    </ligandPart>
</feature>
<evidence type="ECO:0000256" key="6">
    <source>
        <dbReference type="ARBA" id="ARBA00022824"/>
    </source>
</evidence>
<dbReference type="Pfam" id="PF13837">
    <property type="entry name" value="Myb_DNA-bind_4"/>
    <property type="match status" value="1"/>
</dbReference>
<keyword evidence="17" id="KW-1185">Reference proteome</keyword>
<dbReference type="GO" id="GO:0050593">
    <property type="term" value="F:N-methylcoclaurine 3'-monooxygenase activity"/>
    <property type="evidence" value="ECO:0007669"/>
    <property type="project" value="UniProtKB-EC"/>
</dbReference>
<dbReference type="Gene3D" id="1.10.10.60">
    <property type="entry name" value="Homeodomain-like"/>
    <property type="match status" value="1"/>
</dbReference>
<comment type="pathway">
    <text evidence="11">Alkaloid biosynthesis; (S)-reticuline biosynthesis; (S)-reticuline from (S)-norcoclaurine: step 3/4.</text>
</comment>
<feature type="compositionally biased region" description="Basic residues" evidence="14">
    <location>
        <begin position="20"/>
        <end position="29"/>
    </location>
</feature>
<accession>A0A4Y7J6T9</accession>
<dbReference type="GO" id="GO:0005783">
    <property type="term" value="C:endoplasmic reticulum"/>
    <property type="evidence" value="ECO:0007669"/>
    <property type="project" value="UniProtKB-SubCell"/>
</dbReference>
<dbReference type="PANTHER" id="PTHR47950">
    <property type="entry name" value="CYTOCHROME P450, FAMILY 76, SUBFAMILY C, POLYPEPTIDE 5-RELATED"/>
    <property type="match status" value="1"/>
</dbReference>
<comment type="catalytic activity">
    <reaction evidence="10">
        <text>(S)-N-methylcoclaurine + reduced [NADPH--hemoprotein reductase] + O2 = (S)-3'-hydroxy-N-methylcoclaurine + oxidized [NADPH--hemoprotein reductase] + H2O + H(+)</text>
        <dbReference type="Rhea" id="RHEA:16649"/>
        <dbReference type="Rhea" id="RHEA-COMP:11964"/>
        <dbReference type="Rhea" id="RHEA-COMP:11965"/>
        <dbReference type="ChEBI" id="CHEBI:15377"/>
        <dbReference type="ChEBI" id="CHEBI:15378"/>
        <dbReference type="ChEBI" id="CHEBI:15379"/>
        <dbReference type="ChEBI" id="CHEBI:57618"/>
        <dbReference type="ChEBI" id="CHEBI:57993"/>
        <dbReference type="ChEBI" id="CHEBI:58010"/>
        <dbReference type="ChEBI" id="CHEBI:58210"/>
        <dbReference type="EC" id="1.14.14.102"/>
    </reaction>
</comment>
<dbReference type="InterPro" id="IPR044822">
    <property type="entry name" value="Myb_DNA-bind_4"/>
</dbReference>
<feature type="region of interest" description="Disordered" evidence="14">
    <location>
        <begin position="176"/>
        <end position="215"/>
    </location>
</feature>
<feature type="region of interest" description="Disordered" evidence="14">
    <location>
        <begin position="290"/>
        <end position="449"/>
    </location>
</feature>
<dbReference type="EC" id="1.14.14.102" evidence="12"/>
<dbReference type="InterPro" id="IPR017972">
    <property type="entry name" value="Cyt_P450_CS"/>
</dbReference>
<name>A0A4Y7J6T9_PAPSO</name>
<dbReference type="PRINTS" id="PR00385">
    <property type="entry name" value="P450"/>
</dbReference>
<dbReference type="STRING" id="3469.A0A4Y7J6T9"/>
<dbReference type="PROSITE" id="PS00086">
    <property type="entry name" value="CYTOCHROME_P450"/>
    <property type="match status" value="1"/>
</dbReference>
<evidence type="ECO:0000256" key="14">
    <source>
        <dbReference type="SAM" id="MobiDB-lite"/>
    </source>
</evidence>
<dbReference type="EMBL" id="CM010717">
    <property type="protein sequence ID" value="RZC56844.1"/>
    <property type="molecule type" value="Genomic_DNA"/>
</dbReference>
<dbReference type="AlphaFoldDB" id="A0A4Y7J6T9"/>
<dbReference type="Gene3D" id="1.10.630.10">
    <property type="entry name" value="Cytochrome P450"/>
    <property type="match status" value="1"/>
</dbReference>
<evidence type="ECO:0000256" key="8">
    <source>
        <dbReference type="ARBA" id="ARBA00023004"/>
    </source>
</evidence>
<keyword evidence="5 13" id="KW-0479">Metal-binding</keyword>
<evidence type="ECO:0000256" key="1">
    <source>
        <dbReference type="ARBA" id="ARBA00001971"/>
    </source>
</evidence>
<protein>
    <recommendedName>
        <fullName evidence="12">N-methylcoclaurine 3'-monooxygenase</fullName>
        <ecNumber evidence="12">1.14.14.102</ecNumber>
    </recommendedName>
</protein>
<feature type="region of interest" description="Disordered" evidence="14">
    <location>
        <begin position="1"/>
        <end position="35"/>
    </location>
</feature>
<dbReference type="InterPro" id="IPR036396">
    <property type="entry name" value="Cyt_P450_sf"/>
</dbReference>
<sequence length="917" mass="103434">MKETEQAGDPQTFETPEKQKLRRGSRKRGSNSQVVSSRITRSRLAADWTTEELITLVTEAVAIDAAFSRALPSIQKWKMISDKCTALGVGRSSDQCHRKWESLLVDYKKIKDWESKRGLASYWSLEKERKMEHELPISFDAELFKCLDESLKLQGYQSESDHGGSESEAEVEKLNDITISDLKKQSGSTQGRQKSKRGPPKSKITETAKEQGKITVSVEQEGNVVETAENESIVAEAAVKKGRVGRPKVKITETTEHNGDVTEATEQIGGITQPAEEEGKAIEETVRKHRFGRPKTKVTETAEEEGKAIDETVQKRRFGRPKTKVTEMAEEEVNEEEGKAIDETVQKRRFGRPKTKVTETAEEEGKVTEAAVQKQRFGRPKTKVTEPAEQKGDRTVRAEQESKAIETAVQKGRVSGTKRKSTDTMSEQKGKETETAEENGKSTKVDVQKRVGRPKSKVIEMTQKTRADVELIHAILRGDLNPKDIDLNEPRNPGMLQTETVRRQADDLIEVLGSLVDNFIQLTDMVEGRDYGPYWRMLRRLCASELFSRKSINGTAPLRRKCVDKMLEWITNEAKETGSGGVEVARYVYATCFNVMGSIVFSRDDLVDPDSTVGNDFFNFNAELTEHAVKPNSADFFPSLRWLDPQGLKKRIEEKQAQILQIIGSFIEERRCVTKDMDRNIELAHNTKMEKKKTDFLDVLMEFEGNGKDEPTKISDANLTVFILELFMGATETTSTTVEWAMTELLHNPETMKKAQAEITQVIGHDRKLEENDIKDLPYLSAVIKETLRLHPAAPLLAPRIAVTDTELMGYRIPKDTMVLVNIWGIAKNPNVWGADHLLFKPERFLSSNLEYRGQNFEFIPFGAGRRICPGISMTQQMLPLALGSLVQSFEWVLENGMTPDTTWEKGWASHCVKPFP</sequence>
<feature type="compositionally biased region" description="Basic and acidic residues" evidence="14">
    <location>
        <begin position="420"/>
        <end position="449"/>
    </location>
</feature>
<reference evidence="16 17" key="1">
    <citation type="journal article" date="2018" name="Science">
        <title>The opium poppy genome and morphinan production.</title>
        <authorList>
            <person name="Guo L."/>
            <person name="Winzer T."/>
            <person name="Yang X."/>
            <person name="Li Y."/>
            <person name="Ning Z."/>
            <person name="He Z."/>
            <person name="Teodor R."/>
            <person name="Lu Y."/>
            <person name="Bowser T.A."/>
            <person name="Graham I.A."/>
            <person name="Ye K."/>
        </authorList>
    </citation>
    <scope>NUCLEOTIDE SEQUENCE [LARGE SCALE GENOMIC DNA]</scope>
    <source>
        <strain evidence="17">cv. HN1</strain>
        <tissue evidence="16">Leaves</tissue>
    </source>
</reference>
<evidence type="ECO:0000256" key="12">
    <source>
        <dbReference type="ARBA" id="ARBA00066319"/>
    </source>
</evidence>
<evidence type="ECO:0000256" key="2">
    <source>
        <dbReference type="ARBA" id="ARBA00004240"/>
    </source>
</evidence>
<keyword evidence="9" id="KW-0503">Monooxygenase</keyword>
<feature type="compositionally biased region" description="Basic and acidic residues" evidence="14">
    <location>
        <begin position="336"/>
        <end position="346"/>
    </location>
</feature>
<keyword evidence="6" id="KW-0256">Endoplasmic reticulum</keyword>
<evidence type="ECO:0000259" key="15">
    <source>
        <dbReference type="PROSITE" id="PS50090"/>
    </source>
</evidence>
<dbReference type="InterPro" id="IPR002401">
    <property type="entry name" value="Cyt_P450_E_grp-I"/>
</dbReference>
<keyword evidence="7" id="KW-0560">Oxidoreductase</keyword>
<evidence type="ECO:0000256" key="10">
    <source>
        <dbReference type="ARBA" id="ARBA00050995"/>
    </source>
</evidence>
<dbReference type="Gramene" id="RZC56844">
    <property type="protein sequence ID" value="RZC56844"/>
    <property type="gene ID" value="C5167_015703"/>
</dbReference>
<dbReference type="PANTHER" id="PTHR47950:SF14">
    <property type="entry name" value="CYTOCHROME P450 76A2-LIKE ISOFORM X1"/>
    <property type="match status" value="1"/>
</dbReference>
<keyword evidence="4 13" id="KW-0349">Heme</keyword>
<evidence type="ECO:0000256" key="7">
    <source>
        <dbReference type="ARBA" id="ARBA00023002"/>
    </source>
</evidence>
<feature type="compositionally biased region" description="Basic and acidic residues" evidence="14">
    <location>
        <begin position="203"/>
        <end position="212"/>
    </location>
</feature>
<feature type="compositionally biased region" description="Basic and acidic residues" evidence="14">
    <location>
        <begin position="297"/>
        <end position="314"/>
    </location>
</feature>
<evidence type="ECO:0000313" key="17">
    <source>
        <dbReference type="Proteomes" id="UP000316621"/>
    </source>
</evidence>
<dbReference type="GO" id="GO:0005506">
    <property type="term" value="F:iron ion binding"/>
    <property type="evidence" value="ECO:0007669"/>
    <property type="project" value="InterPro"/>
</dbReference>
<dbReference type="FunFam" id="1.10.630.10:FF:000126">
    <property type="entry name" value="Predicted protein"/>
    <property type="match status" value="1"/>
</dbReference>
<dbReference type="InterPro" id="IPR001005">
    <property type="entry name" value="SANT/Myb"/>
</dbReference>
<evidence type="ECO:0000313" key="16">
    <source>
        <dbReference type="EMBL" id="RZC56844.1"/>
    </source>
</evidence>
<evidence type="ECO:0000256" key="5">
    <source>
        <dbReference type="ARBA" id="ARBA00022723"/>
    </source>
</evidence>
<proteinExistence type="inferred from homology"/>
<feature type="compositionally biased region" description="Basic and acidic residues" evidence="14">
    <location>
        <begin position="383"/>
        <end position="404"/>
    </location>
</feature>
<dbReference type="SUPFAM" id="SSF48264">
    <property type="entry name" value="Cytochrome P450"/>
    <property type="match status" value="1"/>
</dbReference>
<evidence type="ECO:0000256" key="4">
    <source>
        <dbReference type="ARBA" id="ARBA00022617"/>
    </source>
</evidence>
<dbReference type="Pfam" id="PF00067">
    <property type="entry name" value="p450"/>
    <property type="match status" value="1"/>
</dbReference>
<organism evidence="16 17">
    <name type="scientific">Papaver somniferum</name>
    <name type="common">Opium poppy</name>
    <dbReference type="NCBI Taxonomy" id="3469"/>
    <lineage>
        <taxon>Eukaryota</taxon>
        <taxon>Viridiplantae</taxon>
        <taxon>Streptophyta</taxon>
        <taxon>Embryophyta</taxon>
        <taxon>Tracheophyta</taxon>
        <taxon>Spermatophyta</taxon>
        <taxon>Magnoliopsida</taxon>
        <taxon>Ranunculales</taxon>
        <taxon>Papaveraceae</taxon>
        <taxon>Papaveroideae</taxon>
        <taxon>Papaver</taxon>
    </lineage>
</organism>
<dbReference type="InterPro" id="IPR001128">
    <property type="entry name" value="Cyt_P450"/>
</dbReference>
<feature type="domain" description="Myb-like" evidence="15">
    <location>
        <begin position="48"/>
        <end position="104"/>
    </location>
</feature>
<feature type="compositionally biased region" description="Basic and acidic residues" evidence="14">
    <location>
        <begin position="356"/>
        <end position="367"/>
    </location>
</feature>
<evidence type="ECO:0000256" key="9">
    <source>
        <dbReference type="ARBA" id="ARBA00023033"/>
    </source>
</evidence>
<dbReference type="PRINTS" id="PR00463">
    <property type="entry name" value="EP450I"/>
</dbReference>
<evidence type="ECO:0000256" key="13">
    <source>
        <dbReference type="PIRSR" id="PIRSR602401-1"/>
    </source>
</evidence>
<dbReference type="Proteomes" id="UP000316621">
    <property type="component" value="Chromosome 3"/>
</dbReference>
<dbReference type="PROSITE" id="PS50090">
    <property type="entry name" value="MYB_LIKE"/>
    <property type="match status" value="1"/>
</dbReference>
<comment type="similarity">
    <text evidence="3">Belongs to the cytochrome P450 family.</text>
</comment>
<comment type="cofactor">
    <cofactor evidence="1 13">
        <name>heme</name>
        <dbReference type="ChEBI" id="CHEBI:30413"/>
    </cofactor>
</comment>
<keyword evidence="8 13" id="KW-0408">Iron</keyword>
<evidence type="ECO:0000256" key="3">
    <source>
        <dbReference type="ARBA" id="ARBA00010617"/>
    </source>
</evidence>
<gene>
    <name evidence="16" type="ORF">C5167_015703</name>
</gene>